<protein>
    <submittedName>
        <fullName evidence="1">Uncharacterized protein</fullName>
    </submittedName>
</protein>
<accession>A0A0C2CPJ1</accession>
<dbReference type="EMBL" id="JMCC02000211">
    <property type="protein sequence ID" value="KIG11640.1"/>
    <property type="molecule type" value="Genomic_DNA"/>
</dbReference>
<dbReference type="RefSeq" id="WP_205633190.1">
    <property type="nucleotide sequence ID" value="NZ_JMCC02000211.1"/>
</dbReference>
<organism evidence="1 2">
    <name type="scientific">Enhygromyxa salina</name>
    <dbReference type="NCBI Taxonomy" id="215803"/>
    <lineage>
        <taxon>Bacteria</taxon>
        <taxon>Pseudomonadati</taxon>
        <taxon>Myxococcota</taxon>
        <taxon>Polyangia</taxon>
        <taxon>Nannocystales</taxon>
        <taxon>Nannocystaceae</taxon>
        <taxon>Enhygromyxa</taxon>
    </lineage>
</organism>
<name>A0A0C2CPJ1_9BACT</name>
<proteinExistence type="predicted"/>
<gene>
    <name evidence="1" type="ORF">DB30_03019</name>
</gene>
<dbReference type="Proteomes" id="UP000031599">
    <property type="component" value="Unassembled WGS sequence"/>
</dbReference>
<sequence>MVVVFGAPARGIASCPFGELVEFTDPIITVVDGPGYLDQEQARWSKVGSGFMEGMLELYFDEQVFELERVE</sequence>
<reference evidence="1 2" key="1">
    <citation type="submission" date="2014-12" db="EMBL/GenBank/DDBJ databases">
        <title>Genome assembly of Enhygromyxa salina DSM 15201.</title>
        <authorList>
            <person name="Sharma G."/>
            <person name="Subramanian S."/>
        </authorList>
    </citation>
    <scope>NUCLEOTIDE SEQUENCE [LARGE SCALE GENOMIC DNA]</scope>
    <source>
        <strain evidence="1 2">DSM 15201</strain>
    </source>
</reference>
<evidence type="ECO:0000313" key="2">
    <source>
        <dbReference type="Proteomes" id="UP000031599"/>
    </source>
</evidence>
<evidence type="ECO:0000313" key="1">
    <source>
        <dbReference type="EMBL" id="KIG11640.1"/>
    </source>
</evidence>
<dbReference type="AlphaFoldDB" id="A0A0C2CPJ1"/>
<comment type="caution">
    <text evidence="1">The sequence shown here is derived from an EMBL/GenBank/DDBJ whole genome shotgun (WGS) entry which is preliminary data.</text>
</comment>